<dbReference type="RefSeq" id="WP_079495381.1">
    <property type="nucleotide sequence ID" value="NZ_FUZT01000017.1"/>
</dbReference>
<dbReference type="Pfam" id="PF13791">
    <property type="entry name" value="Sigma_reg_C"/>
    <property type="match status" value="1"/>
</dbReference>
<dbReference type="Proteomes" id="UP000190285">
    <property type="component" value="Unassembled WGS sequence"/>
</dbReference>
<keyword evidence="5" id="KW-1185">Reference proteome</keyword>
<accession>A0A1T5MJ62</accession>
<dbReference type="InterPro" id="IPR029101">
    <property type="entry name" value="Sigma_reg_N"/>
</dbReference>
<keyword evidence="1" id="KW-0472">Membrane</keyword>
<proteinExistence type="predicted"/>
<feature type="transmembrane region" description="Helical" evidence="1">
    <location>
        <begin position="39"/>
        <end position="62"/>
    </location>
</feature>
<keyword evidence="1" id="KW-1133">Transmembrane helix</keyword>
<dbReference type="OrthoDB" id="1730160at2"/>
<evidence type="ECO:0000256" key="1">
    <source>
        <dbReference type="SAM" id="Phobius"/>
    </source>
</evidence>
<name>A0A1T5MJ62_9FIRM</name>
<feature type="domain" description="Sigma factor regulator C-terminal" evidence="2">
    <location>
        <begin position="187"/>
        <end position="352"/>
    </location>
</feature>
<dbReference type="STRING" id="36842.SAMN02194393_04839"/>
<dbReference type="InterPro" id="IPR025672">
    <property type="entry name" value="Sigma_reg_C_dom"/>
</dbReference>
<dbReference type="Pfam" id="PF13800">
    <property type="entry name" value="Sigma_reg_N"/>
    <property type="match status" value="1"/>
</dbReference>
<evidence type="ECO:0000313" key="4">
    <source>
        <dbReference type="EMBL" id="SKC88245.1"/>
    </source>
</evidence>
<dbReference type="AlphaFoldDB" id="A0A1T5MJ62"/>
<evidence type="ECO:0000259" key="3">
    <source>
        <dbReference type="Pfam" id="PF13800"/>
    </source>
</evidence>
<protein>
    <submittedName>
        <fullName evidence="4">Sigma factor regulator N-terminal</fullName>
    </submittedName>
</protein>
<dbReference type="EMBL" id="FUZT01000017">
    <property type="protein sequence ID" value="SKC88245.1"/>
    <property type="molecule type" value="Genomic_DNA"/>
</dbReference>
<reference evidence="4 5" key="1">
    <citation type="submission" date="2017-02" db="EMBL/GenBank/DDBJ databases">
        <authorList>
            <person name="Peterson S.W."/>
        </authorList>
    </citation>
    <scope>NUCLEOTIDE SEQUENCE [LARGE SCALE GENOMIC DNA]</scope>
    <source>
        <strain evidence="4 5">M1</strain>
    </source>
</reference>
<evidence type="ECO:0000313" key="5">
    <source>
        <dbReference type="Proteomes" id="UP000190285"/>
    </source>
</evidence>
<feature type="domain" description="Sigma factor regulator N-terminal" evidence="3">
    <location>
        <begin position="29"/>
        <end position="117"/>
    </location>
</feature>
<evidence type="ECO:0000259" key="2">
    <source>
        <dbReference type="Pfam" id="PF13791"/>
    </source>
</evidence>
<keyword evidence="1" id="KW-0812">Transmembrane</keyword>
<sequence>MRDKKNNNIDNEEREFNDMFTDLKENKLKKTVRKAKWKSIFRTTIISMIVVIILGVSANLIARNITQRQRGDIQIARDRFFEIARPNKYIGKRKIYDGSSFGGKTIYTTYKLINGKVVFTGEESYTYGPRYGLHTDIMGTSSPMILAQAWDEEDAKEVRYNELGQRRMVFYYPYISYRYYRNDLSLLEDIDQDKYVEIALSFDKAYGFDEMENILPKDVITTWYWIDDLNDEEKEEKKEEERIRTNENEEEETYINPAKVCSEARAYGIKLFDRDGDKIQDPIDRFVSSLERGLDDDTFYKDEFTRVFENIAGEDKEIQRKDIKIQGAVVTGTAEELKKLRNLPFIRASTLGIVTDKY</sequence>
<gene>
    <name evidence="4" type="ORF">SAMN02194393_04839</name>
</gene>
<organism evidence="4 5">
    <name type="scientific">Maledivibacter halophilus</name>
    <dbReference type="NCBI Taxonomy" id="36842"/>
    <lineage>
        <taxon>Bacteria</taxon>
        <taxon>Bacillati</taxon>
        <taxon>Bacillota</taxon>
        <taxon>Clostridia</taxon>
        <taxon>Peptostreptococcales</taxon>
        <taxon>Caminicellaceae</taxon>
        <taxon>Maledivibacter</taxon>
    </lineage>
</organism>